<dbReference type="EMBL" id="KM514925">
    <property type="protein sequence ID" value="AIZ66884.1"/>
    <property type="molecule type" value="Genomic_DNA"/>
</dbReference>
<protein>
    <recommendedName>
        <fullName evidence="4">Secreted protein</fullName>
    </recommendedName>
</protein>
<organism evidence="3">
    <name type="scientific">Streptomyces sp. MA37</name>
    <dbReference type="NCBI Taxonomy" id="1400207"/>
    <lineage>
        <taxon>Bacteria</taxon>
        <taxon>Bacillati</taxon>
        <taxon>Actinomycetota</taxon>
        <taxon>Actinomycetes</taxon>
        <taxon>Kitasatosporales</taxon>
        <taxon>Streptomycetaceae</taxon>
        <taxon>Streptomyces</taxon>
    </lineage>
</organism>
<evidence type="ECO:0000256" key="2">
    <source>
        <dbReference type="SAM" id="SignalP"/>
    </source>
</evidence>
<feature type="region of interest" description="Disordered" evidence="1">
    <location>
        <begin position="118"/>
        <end position="138"/>
    </location>
</feature>
<proteinExistence type="predicted"/>
<sequence>MNPTRLRRTRTAAVAAALCTAALVPAVPPAQAHDHDHGTGHDRGAVLLECAGTVAATYSPGLTLLPRAVSIASQAVVGCPVSTNPAFTSATFGGNSSGTLSCLLGPAGGTLTFQWGKKKEEEDTGNEKSVLHGQDGMHDRTSTAAIRSVAAVRPNGNIVTVSTGKITDGAFKGATVVTEVTLLASQQTACTTSQGLTSASGPTTVTITRL</sequence>
<evidence type="ECO:0000313" key="3">
    <source>
        <dbReference type="EMBL" id="AIZ66884.1"/>
    </source>
</evidence>
<keyword evidence="2" id="KW-0732">Signal</keyword>
<reference evidence="3" key="1">
    <citation type="submission" date="2014-09" db="EMBL/GenBank/DDBJ databases">
        <title>Characterization of two new jenamidines and their biosynthetic pathway from Streptomyces sp. MA37.</title>
        <authorList>
            <person name="Yi Y."/>
            <person name="Hai D."/>
            <person name="Sheng H."/>
        </authorList>
    </citation>
    <scope>NUCLEOTIDE SEQUENCE</scope>
    <source>
        <strain evidence="3">MA37</strain>
    </source>
</reference>
<dbReference type="AlphaFoldDB" id="A0A0U1XY60"/>
<feature type="chain" id="PRO_5006829658" description="Secreted protein" evidence="2">
    <location>
        <begin position="33"/>
        <end position="210"/>
    </location>
</feature>
<evidence type="ECO:0008006" key="4">
    <source>
        <dbReference type="Google" id="ProtNLM"/>
    </source>
</evidence>
<accession>A0A0U1XY60</accession>
<evidence type="ECO:0000256" key="1">
    <source>
        <dbReference type="SAM" id="MobiDB-lite"/>
    </source>
</evidence>
<feature type="signal peptide" evidence="2">
    <location>
        <begin position="1"/>
        <end position="32"/>
    </location>
</feature>
<name>A0A0U1XY60_9ACTN</name>